<dbReference type="GO" id="GO:0004794">
    <property type="term" value="F:threonine deaminase activity"/>
    <property type="evidence" value="ECO:0007669"/>
    <property type="project" value="UniProtKB-EC"/>
</dbReference>
<dbReference type="PROSITE" id="PS00165">
    <property type="entry name" value="DEHYDRATASE_SER_THR"/>
    <property type="match status" value="1"/>
</dbReference>
<evidence type="ECO:0000259" key="9">
    <source>
        <dbReference type="Pfam" id="PF00291"/>
    </source>
</evidence>
<dbReference type="GO" id="GO:0006565">
    <property type="term" value="P:L-serine catabolic process"/>
    <property type="evidence" value="ECO:0007669"/>
    <property type="project" value="TreeGrafter"/>
</dbReference>
<dbReference type="AlphaFoldDB" id="D1CDZ3"/>
<sequence length="353" mass="38080">MYTASGSGKEVLCGDEDRMLTLNDILEARDRISPYIERTPLKESHTLSNRLGAKVYLKLEMFQTTGAFKIRGAFNKMLSLSPEEKNRGVVAVSGGNHAQAVAYAASKLGIKATVFMARNTPENYIEATEHYGAQVVLTSDIAEAFKLAAERQAYGEVMIHPYADNQVMAGQGTIGLEILEDLPQVTDVIISIGGGGLISGVATAIKSQKPHVRIWGVETAGADSMSQALRAGHPIELPAITSIAKTLGAPSVSENTLAITRKLVESVTVVSDKEAFQALEFLLERAKVLTEPAASCTLAAAERLRSAFTPQSTLVLLLCGGNVSLADLCHYRQMFSVEDKKHRSQLEHHEISL</sequence>
<dbReference type="EC" id="4.3.1.19" evidence="4"/>
<evidence type="ECO:0000256" key="6">
    <source>
        <dbReference type="ARBA" id="ARBA00023239"/>
    </source>
</evidence>
<dbReference type="EMBL" id="CP001825">
    <property type="protein sequence ID" value="ACZ41149.1"/>
    <property type="molecule type" value="Genomic_DNA"/>
</dbReference>
<dbReference type="CDD" id="cd01562">
    <property type="entry name" value="Thr-dehyd"/>
    <property type="match status" value="1"/>
</dbReference>
<keyword evidence="5" id="KW-0663">Pyridoxal phosphate</keyword>
<evidence type="ECO:0000256" key="5">
    <source>
        <dbReference type="ARBA" id="ARBA00022898"/>
    </source>
</evidence>
<dbReference type="InterPro" id="IPR001926">
    <property type="entry name" value="TrpB-like_PALP"/>
</dbReference>
<dbReference type="PANTHER" id="PTHR48078">
    <property type="entry name" value="THREONINE DEHYDRATASE, MITOCHONDRIAL-RELATED"/>
    <property type="match status" value="1"/>
</dbReference>
<name>D1CDZ3_THET1</name>
<reference evidence="11" key="1">
    <citation type="journal article" date="2010" name="Stand. Genomic Sci.">
        <title>Complete genome sequence of 'Thermobaculum terrenum' type strain (YNP1).</title>
        <authorList>
            <person name="Kiss H."/>
            <person name="Cleland D."/>
            <person name="Lapidus A."/>
            <person name="Lucas S."/>
            <person name="Glavina Del Rio T."/>
            <person name="Nolan M."/>
            <person name="Tice H."/>
            <person name="Han C."/>
            <person name="Goodwin L."/>
            <person name="Pitluck S."/>
            <person name="Liolios K."/>
            <person name="Ivanova N."/>
            <person name="Mavromatis K."/>
            <person name="Ovchinnikova G."/>
            <person name="Pati A."/>
            <person name="Chen A."/>
            <person name="Palaniappan K."/>
            <person name="Land M."/>
            <person name="Hauser L."/>
            <person name="Chang Y."/>
            <person name="Jeffries C."/>
            <person name="Lu M."/>
            <person name="Brettin T."/>
            <person name="Detter J."/>
            <person name="Goker M."/>
            <person name="Tindall B."/>
            <person name="Beck B."/>
            <person name="McDermott T."/>
            <person name="Woyke T."/>
            <person name="Bristow J."/>
            <person name="Eisen J."/>
            <person name="Markowitz V."/>
            <person name="Hugenholtz P."/>
            <person name="Kyrpides N."/>
            <person name="Klenk H."/>
            <person name="Cheng J."/>
        </authorList>
    </citation>
    <scope>NUCLEOTIDE SEQUENCE [LARGE SCALE GENOMIC DNA]</scope>
    <source>
        <strain evidence="11">ATCC BAA-798 / YNP1</strain>
    </source>
</reference>
<evidence type="ECO:0000256" key="4">
    <source>
        <dbReference type="ARBA" id="ARBA00012096"/>
    </source>
</evidence>
<evidence type="ECO:0000256" key="1">
    <source>
        <dbReference type="ARBA" id="ARBA00001274"/>
    </source>
</evidence>
<evidence type="ECO:0000313" key="11">
    <source>
        <dbReference type="Proteomes" id="UP000000323"/>
    </source>
</evidence>
<comment type="similarity">
    <text evidence="3">Belongs to the serine/threonine dehydratase family.</text>
</comment>
<dbReference type="Gene3D" id="3.40.50.1100">
    <property type="match status" value="2"/>
</dbReference>
<dbReference type="FunFam" id="3.40.50.1100:FF:000005">
    <property type="entry name" value="Threonine dehydratase catabolic"/>
    <property type="match status" value="1"/>
</dbReference>
<dbReference type="Proteomes" id="UP000000323">
    <property type="component" value="Chromosome 1"/>
</dbReference>
<keyword evidence="11" id="KW-1185">Reference proteome</keyword>
<gene>
    <name evidence="10" type="ordered locus">Tter_0227</name>
</gene>
<evidence type="ECO:0000256" key="8">
    <source>
        <dbReference type="ARBA" id="ARBA00031427"/>
    </source>
</evidence>
<evidence type="ECO:0000313" key="10">
    <source>
        <dbReference type="EMBL" id="ACZ41149.1"/>
    </source>
</evidence>
<dbReference type="GO" id="GO:0003941">
    <property type="term" value="F:L-serine ammonia-lyase activity"/>
    <property type="evidence" value="ECO:0007669"/>
    <property type="project" value="TreeGrafter"/>
</dbReference>
<comment type="function">
    <text evidence="7">Catalyzes the anaerobic formation of alpha-ketobutyrate and ammonia from threonine in a two-step reaction. The first step involved a dehydration of threonine and a production of enamine intermediates (aminocrotonate), which tautomerizes to its imine form (iminobutyrate). Both intermediates are unstable and short-lived. The second step is the nonenzymatic hydrolysis of the enamine/imine intermediates to form 2-ketobutyrate and free ammonia. In the low water environment of the cell, the second step is accelerated by RidA.</text>
</comment>
<dbReference type="HOGENOM" id="CLU_021152_4_0_0"/>
<comment type="catalytic activity">
    <reaction evidence="1">
        <text>L-threonine = 2-oxobutanoate + NH4(+)</text>
        <dbReference type="Rhea" id="RHEA:22108"/>
        <dbReference type="ChEBI" id="CHEBI:16763"/>
        <dbReference type="ChEBI" id="CHEBI:28938"/>
        <dbReference type="ChEBI" id="CHEBI:57926"/>
        <dbReference type="EC" id="4.3.1.19"/>
    </reaction>
</comment>
<organism evidence="10 11">
    <name type="scientific">Thermobaculum terrenum (strain ATCC BAA-798 / CCMEE 7001 / YNP1)</name>
    <dbReference type="NCBI Taxonomy" id="525904"/>
    <lineage>
        <taxon>Bacteria</taxon>
        <taxon>Bacillati</taxon>
        <taxon>Chloroflexota</taxon>
        <taxon>Chloroflexia</taxon>
        <taxon>Candidatus Thermobaculales</taxon>
        <taxon>Candidatus Thermobaculaceae</taxon>
        <taxon>Thermobaculum</taxon>
    </lineage>
</organism>
<dbReference type="GO" id="GO:0030170">
    <property type="term" value="F:pyridoxal phosphate binding"/>
    <property type="evidence" value="ECO:0007669"/>
    <property type="project" value="InterPro"/>
</dbReference>
<evidence type="ECO:0000256" key="7">
    <source>
        <dbReference type="ARBA" id="ARBA00025527"/>
    </source>
</evidence>
<comment type="cofactor">
    <cofactor evidence="2">
        <name>pyridoxal 5'-phosphate</name>
        <dbReference type="ChEBI" id="CHEBI:597326"/>
    </cofactor>
</comment>
<dbReference type="InterPro" id="IPR000634">
    <property type="entry name" value="Ser/Thr_deHydtase_PyrdxlP-BS"/>
</dbReference>
<dbReference type="GO" id="GO:0006567">
    <property type="term" value="P:L-threonine catabolic process"/>
    <property type="evidence" value="ECO:0007669"/>
    <property type="project" value="TreeGrafter"/>
</dbReference>
<dbReference type="KEGG" id="ttr:Tter_0227"/>
<evidence type="ECO:0000256" key="3">
    <source>
        <dbReference type="ARBA" id="ARBA00010869"/>
    </source>
</evidence>
<dbReference type="PANTHER" id="PTHR48078:SF6">
    <property type="entry name" value="L-THREONINE DEHYDRATASE CATABOLIC TDCB"/>
    <property type="match status" value="1"/>
</dbReference>
<protein>
    <recommendedName>
        <fullName evidence="4">threonine ammonia-lyase</fullName>
        <ecNumber evidence="4">4.3.1.19</ecNumber>
    </recommendedName>
    <alternativeName>
        <fullName evidence="8">Threonine deaminase</fullName>
    </alternativeName>
</protein>
<dbReference type="SUPFAM" id="SSF53686">
    <property type="entry name" value="Tryptophan synthase beta subunit-like PLP-dependent enzymes"/>
    <property type="match status" value="1"/>
</dbReference>
<proteinExistence type="inferred from homology"/>
<dbReference type="InterPro" id="IPR050147">
    <property type="entry name" value="Ser/Thr_Dehydratase"/>
</dbReference>
<feature type="domain" description="Tryptophan synthase beta chain-like PALP" evidence="9">
    <location>
        <begin position="32"/>
        <end position="320"/>
    </location>
</feature>
<dbReference type="GO" id="GO:0009097">
    <property type="term" value="P:isoleucine biosynthetic process"/>
    <property type="evidence" value="ECO:0007669"/>
    <property type="project" value="TreeGrafter"/>
</dbReference>
<accession>D1CDZ3</accession>
<dbReference type="Pfam" id="PF00291">
    <property type="entry name" value="PALP"/>
    <property type="match status" value="1"/>
</dbReference>
<dbReference type="STRING" id="525904.Tter_0227"/>
<keyword evidence="6" id="KW-0456">Lyase</keyword>
<evidence type="ECO:0000256" key="2">
    <source>
        <dbReference type="ARBA" id="ARBA00001933"/>
    </source>
</evidence>
<dbReference type="eggNOG" id="COG1171">
    <property type="taxonomic scope" value="Bacteria"/>
</dbReference>
<dbReference type="InterPro" id="IPR036052">
    <property type="entry name" value="TrpB-like_PALP_sf"/>
</dbReference>